<evidence type="ECO:0000256" key="1">
    <source>
        <dbReference type="SAM" id="MobiDB-lite"/>
    </source>
</evidence>
<name>A0A7J8CRE2_MOLMO</name>
<feature type="compositionally biased region" description="Basic residues" evidence="1">
    <location>
        <begin position="57"/>
        <end position="66"/>
    </location>
</feature>
<dbReference type="InParanoid" id="A0A7J8CRE2"/>
<reference evidence="2 3" key="1">
    <citation type="journal article" date="2020" name="Nature">
        <title>Six reference-quality genomes reveal evolution of bat adaptations.</title>
        <authorList>
            <person name="Jebb D."/>
            <person name="Huang Z."/>
            <person name="Pippel M."/>
            <person name="Hughes G.M."/>
            <person name="Lavrichenko K."/>
            <person name="Devanna P."/>
            <person name="Winkler S."/>
            <person name="Jermiin L.S."/>
            <person name="Skirmuntt E.C."/>
            <person name="Katzourakis A."/>
            <person name="Burkitt-Gray L."/>
            <person name="Ray D.A."/>
            <person name="Sullivan K.A.M."/>
            <person name="Roscito J.G."/>
            <person name="Kirilenko B.M."/>
            <person name="Davalos L.M."/>
            <person name="Corthals A.P."/>
            <person name="Power M.L."/>
            <person name="Jones G."/>
            <person name="Ransome R.D."/>
            <person name="Dechmann D.K.N."/>
            <person name="Locatelli A.G."/>
            <person name="Puechmaille S.J."/>
            <person name="Fedrigo O."/>
            <person name="Jarvis E.D."/>
            <person name="Hiller M."/>
            <person name="Vernes S.C."/>
            <person name="Myers E.W."/>
            <person name="Teeling E.C."/>
        </authorList>
    </citation>
    <scope>NUCLEOTIDE SEQUENCE [LARGE SCALE GENOMIC DNA]</scope>
    <source>
        <strain evidence="2">MMolMol1</strain>
        <tissue evidence="2">Muscle</tissue>
    </source>
</reference>
<feature type="region of interest" description="Disordered" evidence="1">
    <location>
        <begin position="1"/>
        <end position="66"/>
    </location>
</feature>
<comment type="caution">
    <text evidence="2">The sequence shown here is derived from an EMBL/GenBank/DDBJ whole genome shotgun (WGS) entry which is preliminary data.</text>
</comment>
<evidence type="ECO:0000313" key="3">
    <source>
        <dbReference type="Proteomes" id="UP000550707"/>
    </source>
</evidence>
<evidence type="ECO:0000313" key="2">
    <source>
        <dbReference type="EMBL" id="KAF6413473.1"/>
    </source>
</evidence>
<sequence>MSQQKPKSCEPSQAPKCCPPQDPHSSLAPCSDPGCAPWSGGCGSASQSSQTQSPARAHARKASRKPRCLSGGTVYHIKEEEC</sequence>
<organism evidence="2 3">
    <name type="scientific">Molossus molossus</name>
    <name type="common">Pallas' mastiff bat</name>
    <name type="synonym">Vespertilio molossus</name>
    <dbReference type="NCBI Taxonomy" id="27622"/>
    <lineage>
        <taxon>Eukaryota</taxon>
        <taxon>Metazoa</taxon>
        <taxon>Chordata</taxon>
        <taxon>Craniata</taxon>
        <taxon>Vertebrata</taxon>
        <taxon>Euteleostomi</taxon>
        <taxon>Mammalia</taxon>
        <taxon>Eutheria</taxon>
        <taxon>Laurasiatheria</taxon>
        <taxon>Chiroptera</taxon>
        <taxon>Yangochiroptera</taxon>
        <taxon>Molossidae</taxon>
        <taxon>Molossus</taxon>
    </lineage>
</organism>
<dbReference type="InterPro" id="IPR031716">
    <property type="entry name" value="LCE6A"/>
</dbReference>
<dbReference type="OrthoDB" id="9628357at2759"/>
<dbReference type="Proteomes" id="UP000550707">
    <property type="component" value="Unassembled WGS sequence"/>
</dbReference>
<accession>A0A7J8CRE2</accession>
<keyword evidence="3" id="KW-1185">Reference proteome</keyword>
<dbReference type="EMBL" id="JACASF010000020">
    <property type="protein sequence ID" value="KAF6413473.1"/>
    <property type="molecule type" value="Genomic_DNA"/>
</dbReference>
<gene>
    <name evidence="2" type="ORF">HJG59_007589</name>
</gene>
<feature type="compositionally biased region" description="Low complexity" evidence="1">
    <location>
        <begin position="44"/>
        <end position="53"/>
    </location>
</feature>
<proteinExistence type="predicted"/>
<protein>
    <submittedName>
        <fullName evidence="2">Late cornified envelope 6A</fullName>
    </submittedName>
</protein>
<dbReference type="AlphaFoldDB" id="A0A7J8CRE2"/>
<dbReference type="Pfam" id="PF15858">
    <property type="entry name" value="LCE6A"/>
    <property type="match status" value="1"/>
</dbReference>